<sequence>MGGFSSRKNGSITAQGRHSYYCSEDVLC</sequence>
<reference evidence="1" key="1">
    <citation type="submission" date="2014-09" db="EMBL/GenBank/DDBJ databases">
        <authorList>
            <person name="Magalhaes I.L.F."/>
            <person name="Oliveira U."/>
            <person name="Santos F.R."/>
            <person name="Vidigal T.H.D.A."/>
            <person name="Brescovit A.D."/>
            <person name="Santos A.J."/>
        </authorList>
    </citation>
    <scope>NUCLEOTIDE SEQUENCE</scope>
    <source>
        <tissue evidence="1">Shoot tissue taken approximately 20 cm above the soil surface</tissue>
    </source>
</reference>
<accession>A0A0A9H6B5</accession>
<reference evidence="1" key="2">
    <citation type="journal article" date="2015" name="Data Brief">
        <title>Shoot transcriptome of the giant reed, Arundo donax.</title>
        <authorList>
            <person name="Barrero R.A."/>
            <person name="Guerrero F.D."/>
            <person name="Moolhuijzen P."/>
            <person name="Goolsby J.A."/>
            <person name="Tidwell J."/>
            <person name="Bellgard S.E."/>
            <person name="Bellgard M.I."/>
        </authorList>
    </citation>
    <scope>NUCLEOTIDE SEQUENCE</scope>
    <source>
        <tissue evidence="1">Shoot tissue taken approximately 20 cm above the soil surface</tissue>
    </source>
</reference>
<dbReference type="AlphaFoldDB" id="A0A0A9H6B5"/>
<protein>
    <submittedName>
        <fullName evidence="1">Uncharacterized protein</fullName>
    </submittedName>
</protein>
<organism evidence="1">
    <name type="scientific">Arundo donax</name>
    <name type="common">Giant reed</name>
    <name type="synonym">Donax arundinaceus</name>
    <dbReference type="NCBI Taxonomy" id="35708"/>
    <lineage>
        <taxon>Eukaryota</taxon>
        <taxon>Viridiplantae</taxon>
        <taxon>Streptophyta</taxon>
        <taxon>Embryophyta</taxon>
        <taxon>Tracheophyta</taxon>
        <taxon>Spermatophyta</taxon>
        <taxon>Magnoliopsida</taxon>
        <taxon>Liliopsida</taxon>
        <taxon>Poales</taxon>
        <taxon>Poaceae</taxon>
        <taxon>PACMAD clade</taxon>
        <taxon>Arundinoideae</taxon>
        <taxon>Arundineae</taxon>
        <taxon>Arundo</taxon>
    </lineage>
</organism>
<proteinExistence type="predicted"/>
<dbReference type="EMBL" id="GBRH01166557">
    <property type="protein sequence ID" value="JAE31339.1"/>
    <property type="molecule type" value="Transcribed_RNA"/>
</dbReference>
<evidence type="ECO:0000313" key="1">
    <source>
        <dbReference type="EMBL" id="JAE31339.1"/>
    </source>
</evidence>
<name>A0A0A9H6B5_ARUDO</name>